<dbReference type="Gene3D" id="1.10.150.130">
    <property type="match status" value="1"/>
</dbReference>
<dbReference type="PROSITE" id="PS51900">
    <property type="entry name" value="CB"/>
    <property type="match status" value="1"/>
</dbReference>
<dbReference type="GO" id="GO:0015074">
    <property type="term" value="P:DNA integration"/>
    <property type="evidence" value="ECO:0007669"/>
    <property type="project" value="UniProtKB-KW"/>
</dbReference>
<reference evidence="12" key="2">
    <citation type="submission" date="2021-09" db="EMBL/GenBank/DDBJ databases">
        <authorList>
            <person name="Gilroy R."/>
        </authorList>
    </citation>
    <scope>NUCLEOTIDE SEQUENCE</scope>
    <source>
        <strain evidence="12">4100</strain>
    </source>
</reference>
<dbReference type="Pfam" id="PF02899">
    <property type="entry name" value="Phage_int_SAM_1"/>
    <property type="match status" value="1"/>
</dbReference>
<dbReference type="AlphaFoldDB" id="A0A921E6D7"/>
<evidence type="ECO:0000256" key="4">
    <source>
        <dbReference type="ARBA" id="ARBA00022829"/>
    </source>
</evidence>
<dbReference type="InterPro" id="IPR044068">
    <property type="entry name" value="CB"/>
</dbReference>
<evidence type="ECO:0000256" key="3">
    <source>
        <dbReference type="ARBA" id="ARBA00022618"/>
    </source>
</evidence>
<dbReference type="SUPFAM" id="SSF56349">
    <property type="entry name" value="DNA breaking-rejoining enzymes"/>
    <property type="match status" value="1"/>
</dbReference>
<keyword evidence="6 9" id="KW-0238">DNA-binding</keyword>
<organism evidence="12 13">
    <name type="scientific">Candidatus Amulumruptor caecigallinarius</name>
    <dbReference type="NCBI Taxonomy" id="2109911"/>
    <lineage>
        <taxon>Bacteria</taxon>
        <taxon>Pseudomonadati</taxon>
        <taxon>Bacteroidota</taxon>
        <taxon>Bacteroidia</taxon>
        <taxon>Bacteroidales</taxon>
        <taxon>Muribaculaceae</taxon>
        <taxon>Candidatus Amulumruptor</taxon>
    </lineage>
</organism>
<dbReference type="GO" id="GO:0007059">
    <property type="term" value="P:chromosome segregation"/>
    <property type="evidence" value="ECO:0007669"/>
    <property type="project" value="UniProtKB-KW"/>
</dbReference>
<dbReference type="InterPro" id="IPR010998">
    <property type="entry name" value="Integrase_recombinase_N"/>
</dbReference>
<evidence type="ECO:0000256" key="9">
    <source>
        <dbReference type="PROSITE-ProRule" id="PRU01248"/>
    </source>
</evidence>
<feature type="domain" description="Core-binding (CB)" evidence="11">
    <location>
        <begin position="1"/>
        <end position="93"/>
    </location>
</feature>
<dbReference type="PROSITE" id="PS51898">
    <property type="entry name" value="TYR_RECOMBINASE"/>
    <property type="match status" value="1"/>
</dbReference>
<evidence type="ECO:0000256" key="6">
    <source>
        <dbReference type="ARBA" id="ARBA00023125"/>
    </source>
</evidence>
<dbReference type="InterPro" id="IPR050090">
    <property type="entry name" value="Tyrosine_recombinase_XerCD"/>
</dbReference>
<accession>A0A921E6D7</accession>
<comment type="caution">
    <text evidence="12">The sequence shown here is derived from an EMBL/GenBank/DDBJ whole genome shotgun (WGS) entry which is preliminary data.</text>
</comment>
<dbReference type="InterPro" id="IPR013762">
    <property type="entry name" value="Integrase-like_cat_sf"/>
</dbReference>
<keyword evidence="2" id="KW-0963">Cytoplasm</keyword>
<evidence type="ECO:0000259" key="10">
    <source>
        <dbReference type="PROSITE" id="PS51898"/>
    </source>
</evidence>
<evidence type="ECO:0000256" key="1">
    <source>
        <dbReference type="ARBA" id="ARBA00004496"/>
    </source>
</evidence>
<evidence type="ECO:0000313" key="12">
    <source>
        <dbReference type="EMBL" id="HJE38149.1"/>
    </source>
</evidence>
<evidence type="ECO:0000256" key="5">
    <source>
        <dbReference type="ARBA" id="ARBA00022908"/>
    </source>
</evidence>
<keyword evidence="5" id="KW-0229">DNA integration</keyword>
<dbReference type="GO" id="GO:0003677">
    <property type="term" value="F:DNA binding"/>
    <property type="evidence" value="ECO:0007669"/>
    <property type="project" value="UniProtKB-UniRule"/>
</dbReference>
<dbReference type="InterPro" id="IPR004107">
    <property type="entry name" value="Integrase_SAM-like_N"/>
</dbReference>
<dbReference type="InterPro" id="IPR002104">
    <property type="entry name" value="Integrase_catalytic"/>
</dbReference>
<dbReference type="InterPro" id="IPR011010">
    <property type="entry name" value="DNA_brk_join_enz"/>
</dbReference>
<dbReference type="PANTHER" id="PTHR30349:SF77">
    <property type="entry name" value="TYROSINE RECOMBINASE XERC"/>
    <property type="match status" value="1"/>
</dbReference>
<sequence>MNSLISEFLNHLRHELRYSPRTVDAYEVHLSQWLDFRSVGEGLSVEDVLADDFSEVSVHDLRRWVLALGRRNLKPASIRLKVQSLRAFFGYLVDKHGRKSNPAAELILPKQSKRLPVHIRESEMKHVLDDEVDADDFIAVRDHLILLMLYTTGMRCSELISLEDGYVDTVRGELKVHGKRDKDRIIPFGAELAEAIDRYRQLRSETVGVSTTDTLFVRPDGRPLYRQLVWAVVNRSLDGRVHAARLSPHVVRHSCATDLLNHGADLTAVCQLLGHESLATTQIYTHLSHRDLQNIYQQAHPRAFNQKGE</sequence>
<dbReference type="GO" id="GO:0005737">
    <property type="term" value="C:cytoplasm"/>
    <property type="evidence" value="ECO:0007669"/>
    <property type="project" value="UniProtKB-SubCell"/>
</dbReference>
<evidence type="ECO:0000256" key="2">
    <source>
        <dbReference type="ARBA" id="ARBA00022490"/>
    </source>
</evidence>
<dbReference type="Pfam" id="PF00589">
    <property type="entry name" value="Phage_integrase"/>
    <property type="match status" value="1"/>
</dbReference>
<keyword evidence="4" id="KW-0159">Chromosome partition</keyword>
<keyword evidence="7" id="KW-0233">DNA recombination</keyword>
<gene>
    <name evidence="12" type="ORF">K8V47_00065</name>
</gene>
<evidence type="ECO:0000256" key="8">
    <source>
        <dbReference type="ARBA" id="ARBA00023306"/>
    </source>
</evidence>
<feature type="domain" description="Tyr recombinase" evidence="10">
    <location>
        <begin position="114"/>
        <end position="297"/>
    </location>
</feature>
<dbReference type="EMBL" id="DYXT01000002">
    <property type="protein sequence ID" value="HJE38149.1"/>
    <property type="molecule type" value="Genomic_DNA"/>
</dbReference>
<name>A0A921E6D7_9BACT</name>
<evidence type="ECO:0000313" key="13">
    <source>
        <dbReference type="Proteomes" id="UP000711407"/>
    </source>
</evidence>
<evidence type="ECO:0000256" key="7">
    <source>
        <dbReference type="ARBA" id="ARBA00023172"/>
    </source>
</evidence>
<proteinExistence type="predicted"/>
<evidence type="ECO:0000259" key="11">
    <source>
        <dbReference type="PROSITE" id="PS51900"/>
    </source>
</evidence>
<dbReference type="GO" id="GO:0006310">
    <property type="term" value="P:DNA recombination"/>
    <property type="evidence" value="ECO:0007669"/>
    <property type="project" value="UniProtKB-KW"/>
</dbReference>
<reference evidence="12" key="1">
    <citation type="journal article" date="2021" name="PeerJ">
        <title>Extensive microbial diversity within the chicken gut microbiome revealed by metagenomics and culture.</title>
        <authorList>
            <person name="Gilroy R."/>
            <person name="Ravi A."/>
            <person name="Getino M."/>
            <person name="Pursley I."/>
            <person name="Horton D.L."/>
            <person name="Alikhan N.F."/>
            <person name="Baker D."/>
            <person name="Gharbi K."/>
            <person name="Hall N."/>
            <person name="Watson M."/>
            <person name="Adriaenssens E.M."/>
            <person name="Foster-Nyarko E."/>
            <person name="Jarju S."/>
            <person name="Secka A."/>
            <person name="Antonio M."/>
            <person name="Oren A."/>
            <person name="Chaudhuri R.R."/>
            <person name="La Ragione R."/>
            <person name="Hildebrand F."/>
            <person name="Pallen M.J."/>
        </authorList>
    </citation>
    <scope>NUCLEOTIDE SEQUENCE</scope>
    <source>
        <strain evidence="12">4100</strain>
    </source>
</reference>
<comment type="subcellular location">
    <subcellularLocation>
        <location evidence="1">Cytoplasm</location>
    </subcellularLocation>
</comment>
<dbReference type="Gene3D" id="1.10.443.10">
    <property type="entry name" value="Intergrase catalytic core"/>
    <property type="match status" value="1"/>
</dbReference>
<dbReference type="GO" id="GO:0051301">
    <property type="term" value="P:cell division"/>
    <property type="evidence" value="ECO:0007669"/>
    <property type="project" value="UniProtKB-KW"/>
</dbReference>
<dbReference type="Proteomes" id="UP000711407">
    <property type="component" value="Unassembled WGS sequence"/>
</dbReference>
<protein>
    <submittedName>
        <fullName evidence="12">Tyrosine-type recombinase/integrase</fullName>
    </submittedName>
</protein>
<keyword evidence="8" id="KW-0131">Cell cycle</keyword>
<keyword evidence="3" id="KW-0132">Cell division</keyword>
<dbReference type="PANTHER" id="PTHR30349">
    <property type="entry name" value="PHAGE INTEGRASE-RELATED"/>
    <property type="match status" value="1"/>
</dbReference>